<organism evidence="1 2">
    <name type="scientific">Gibberella moniliformis (strain M3125 / FGSC 7600)</name>
    <name type="common">Maize ear and stalk rot fungus</name>
    <name type="synonym">Fusarium verticillioides</name>
    <dbReference type="NCBI Taxonomy" id="334819"/>
    <lineage>
        <taxon>Eukaryota</taxon>
        <taxon>Fungi</taxon>
        <taxon>Dikarya</taxon>
        <taxon>Ascomycota</taxon>
        <taxon>Pezizomycotina</taxon>
        <taxon>Sordariomycetes</taxon>
        <taxon>Hypocreomycetidae</taxon>
        <taxon>Hypocreales</taxon>
        <taxon>Nectriaceae</taxon>
        <taxon>Fusarium</taxon>
        <taxon>Fusarium fujikuroi species complex</taxon>
    </lineage>
</organism>
<dbReference type="EMBL" id="DS022261">
    <property type="protein sequence ID" value="EWG54374.1"/>
    <property type="molecule type" value="Genomic_DNA"/>
</dbReference>
<sequence length="104" mass="11778">MRTSICITSNFHISLARSSLLVIRLRVFFLQIHEQVEHFLAHLFIRSQDNPLIDFNDKASILGEENSCESRGSFQLVPVGDPDSIFWDFNGVFGVRHATAEQSG</sequence>
<reference evidence="1 2" key="1">
    <citation type="journal article" date="2010" name="Nature">
        <title>Comparative genomics reveals mobile pathogenicity chromosomes in Fusarium.</title>
        <authorList>
            <person name="Ma L.J."/>
            <person name="van der Does H.C."/>
            <person name="Borkovich K.A."/>
            <person name="Coleman J.J."/>
            <person name="Daboussi M.J."/>
            <person name="Di Pietro A."/>
            <person name="Dufresne M."/>
            <person name="Freitag M."/>
            <person name="Grabherr M."/>
            <person name="Henrissat B."/>
            <person name="Houterman P.M."/>
            <person name="Kang S."/>
            <person name="Shim W.B."/>
            <person name="Woloshuk C."/>
            <person name="Xie X."/>
            <person name="Xu J.R."/>
            <person name="Antoniw J."/>
            <person name="Baker S.E."/>
            <person name="Bluhm B.H."/>
            <person name="Breakspear A."/>
            <person name="Brown D.W."/>
            <person name="Butchko R.A."/>
            <person name="Chapman S."/>
            <person name="Coulson R."/>
            <person name="Coutinho P.M."/>
            <person name="Danchin E.G."/>
            <person name="Diener A."/>
            <person name="Gale L.R."/>
            <person name="Gardiner D.M."/>
            <person name="Goff S."/>
            <person name="Hammond-Kosack K.E."/>
            <person name="Hilburn K."/>
            <person name="Hua-Van A."/>
            <person name="Jonkers W."/>
            <person name="Kazan K."/>
            <person name="Kodira C.D."/>
            <person name="Koehrsen M."/>
            <person name="Kumar L."/>
            <person name="Lee Y.H."/>
            <person name="Li L."/>
            <person name="Manners J.M."/>
            <person name="Miranda-Saavedra D."/>
            <person name="Mukherjee M."/>
            <person name="Park G."/>
            <person name="Park J."/>
            <person name="Park S.Y."/>
            <person name="Proctor R.H."/>
            <person name="Regev A."/>
            <person name="Ruiz-Roldan M.C."/>
            <person name="Sain D."/>
            <person name="Sakthikumar S."/>
            <person name="Sykes S."/>
            <person name="Schwartz D.C."/>
            <person name="Turgeon B.G."/>
            <person name="Wapinski I."/>
            <person name="Yoder O."/>
            <person name="Young S."/>
            <person name="Zeng Q."/>
            <person name="Zhou S."/>
            <person name="Galagan J."/>
            <person name="Cuomo C.A."/>
            <person name="Kistler H.C."/>
            <person name="Rep M."/>
        </authorList>
    </citation>
    <scope>NUCLEOTIDE SEQUENCE [LARGE SCALE GENOMIC DNA]</scope>
    <source>
        <strain evidence="2">M3125 / FGSC 7600</strain>
    </source>
</reference>
<evidence type="ECO:0000313" key="2">
    <source>
        <dbReference type="Proteomes" id="UP000009096"/>
    </source>
</evidence>
<gene>
    <name evidence="1" type="ORF">FVEG_17306</name>
</gene>
<dbReference type="GeneID" id="30074182"/>
<name>W7N436_GIBM7</name>
<dbReference type="AlphaFoldDB" id="W7N436"/>
<keyword evidence="2" id="KW-1185">Reference proteome</keyword>
<dbReference type="RefSeq" id="XP_018760565.1">
    <property type="nucleotide sequence ID" value="XM_018906563.1"/>
</dbReference>
<evidence type="ECO:0000313" key="1">
    <source>
        <dbReference type="EMBL" id="EWG54374.1"/>
    </source>
</evidence>
<protein>
    <submittedName>
        <fullName evidence="1">Uncharacterized protein</fullName>
    </submittedName>
</protein>
<accession>W7N436</accession>
<dbReference type="Proteomes" id="UP000009096">
    <property type="component" value="Chromosome 3"/>
</dbReference>
<proteinExistence type="predicted"/>
<dbReference type="VEuPathDB" id="FungiDB:FVEG_17306"/>